<dbReference type="Proteomes" id="UP000290921">
    <property type="component" value="Unassembled WGS sequence"/>
</dbReference>
<protein>
    <submittedName>
        <fullName evidence="6">Zn-dependent hydrolase</fullName>
    </submittedName>
</protein>
<reference evidence="6 7" key="1">
    <citation type="submission" date="2018-06" db="EMBL/GenBank/DDBJ databases">
        <title>Genome conservation of Clostridium tetani.</title>
        <authorList>
            <person name="Bruggemann H."/>
            <person name="Popoff M.R."/>
        </authorList>
    </citation>
    <scope>NUCLEOTIDE SEQUENCE [LARGE SCALE GENOMIC DNA]</scope>
    <source>
        <strain evidence="6 7">2017.061</strain>
    </source>
</reference>
<evidence type="ECO:0000313" key="8">
    <source>
        <dbReference type="Proteomes" id="UP001321763"/>
    </source>
</evidence>
<keyword evidence="2 6" id="KW-0378">Hydrolase</keyword>
<evidence type="ECO:0000313" key="5">
    <source>
        <dbReference type="EMBL" id="BDR81607.1"/>
    </source>
</evidence>
<dbReference type="AlphaFoldDB" id="A0A4Q0VG82"/>
<dbReference type="InterPro" id="IPR036264">
    <property type="entry name" value="Bact_exopeptidase_dim_dom"/>
</dbReference>
<feature type="binding site" evidence="3">
    <location>
        <position position="126"/>
    </location>
    <ligand>
        <name>Zn(2+)</name>
        <dbReference type="ChEBI" id="CHEBI:29105"/>
        <label>2</label>
    </ligand>
</feature>
<dbReference type="Pfam" id="PF07687">
    <property type="entry name" value="M20_dimer"/>
    <property type="match status" value="1"/>
</dbReference>
<dbReference type="RefSeq" id="WP_129029865.1">
    <property type="nucleotide sequence ID" value="NZ_AP026806.1"/>
</dbReference>
<feature type="binding site" evidence="3">
    <location>
        <position position="91"/>
    </location>
    <ligand>
        <name>Zn(2+)</name>
        <dbReference type="ChEBI" id="CHEBI:29105"/>
        <label>1</label>
    </ligand>
</feature>
<organism evidence="6 7">
    <name type="scientific">Clostridium tetani</name>
    <dbReference type="NCBI Taxonomy" id="1513"/>
    <lineage>
        <taxon>Bacteria</taxon>
        <taxon>Bacillati</taxon>
        <taxon>Bacillota</taxon>
        <taxon>Clostridia</taxon>
        <taxon>Eubacteriales</taxon>
        <taxon>Clostridiaceae</taxon>
        <taxon>Clostridium</taxon>
    </lineage>
</organism>
<comment type="cofactor">
    <cofactor evidence="3">
        <name>Zn(2+)</name>
        <dbReference type="ChEBI" id="CHEBI:29105"/>
    </cofactor>
    <text evidence="3">Binds 2 Zn(2+) ions per subunit.</text>
</comment>
<dbReference type="Pfam" id="PF01546">
    <property type="entry name" value="Peptidase_M20"/>
    <property type="match status" value="1"/>
</dbReference>
<reference evidence="5 8" key="2">
    <citation type="submission" date="2022-09" db="EMBL/GenBank/DDBJ databases">
        <title>complete genome sequences of Clostridium tetani str. KHSU-234311-028 isolated from soil.</title>
        <authorList>
            <person name="Sekizuka T."/>
            <person name="Shitada C."/>
            <person name="Takahashi M."/>
            <person name="Kuroda M."/>
        </authorList>
    </citation>
    <scope>NUCLEOTIDE SEQUENCE [LARGE SCALE GENOMIC DNA]</scope>
    <source>
        <strain evidence="5 8">KHSU-234311-028</strain>
    </source>
</reference>
<dbReference type="PANTHER" id="PTHR32494">
    <property type="entry name" value="ALLANTOATE DEIMINASE-RELATED"/>
    <property type="match status" value="1"/>
</dbReference>
<dbReference type="PIRSF" id="PIRSF001235">
    <property type="entry name" value="Amidase_carbamoylase"/>
    <property type="match status" value="1"/>
</dbReference>
<dbReference type="GO" id="GO:0046872">
    <property type="term" value="F:metal ion binding"/>
    <property type="evidence" value="ECO:0007669"/>
    <property type="project" value="UniProtKB-KW"/>
</dbReference>
<dbReference type="NCBIfam" id="TIGR01879">
    <property type="entry name" value="hydantase"/>
    <property type="match status" value="1"/>
</dbReference>
<feature type="binding site" evidence="3">
    <location>
        <position position="80"/>
    </location>
    <ligand>
        <name>Zn(2+)</name>
        <dbReference type="ChEBI" id="CHEBI:29105"/>
        <label>1</label>
    </ligand>
</feature>
<feature type="domain" description="Peptidase M20 dimerisation" evidence="4">
    <location>
        <begin position="210"/>
        <end position="309"/>
    </location>
</feature>
<sequence length="406" mass="44921">MLICNKKRLENKILTFSKFGATGKGGITRLSLSEAALQARSEFCKRMKTLGANIVTDDMGNVYATFKGTENLPHIAMGSHCDSVVQGGNYDGILGVLTAMEVVETIVTEKIPHRHPITVMIWTNEEGARFDPAMMSSGVITGKFDKSKMLASKDTEGITFGEALDASGYKGYEKNRLNPKDYMAFVELHIEQGPVLESTKMDIGVVEGVVGMVNYEFEFVGQAGHAGTVPQKMRKDALLAASEAIQYLHRELDKLDSKLVYTTGRIICSPNVHTIIPDNVKFTLDARHQDPNVIQQVVEVIENISKELAKCKVSYKELWSRKTVSFNNEFVNLVEKNANIYSYSNMRIYSGPGHDAQFVADMLPTTMIFVPSIGGHSHCEIEETPLDNCLKGANVLLQTILDIDKK</sequence>
<dbReference type="GO" id="GO:0016813">
    <property type="term" value="F:hydrolase activity, acting on carbon-nitrogen (but not peptide) bonds, in linear amidines"/>
    <property type="evidence" value="ECO:0007669"/>
    <property type="project" value="InterPro"/>
</dbReference>
<keyword evidence="3" id="KW-0862">Zinc</keyword>
<dbReference type="SUPFAM" id="SSF53187">
    <property type="entry name" value="Zn-dependent exopeptidases"/>
    <property type="match status" value="1"/>
</dbReference>
<feature type="binding site" evidence="3">
    <location>
        <position position="378"/>
    </location>
    <ligand>
        <name>Zn(2+)</name>
        <dbReference type="ChEBI" id="CHEBI:29105"/>
        <label>2</label>
    </ligand>
</feature>
<dbReference type="Proteomes" id="UP001321763">
    <property type="component" value="Chromosome"/>
</dbReference>
<name>A0A4Q0VG82_CLOTA</name>
<feature type="binding site" evidence="3">
    <location>
        <position position="91"/>
    </location>
    <ligand>
        <name>Zn(2+)</name>
        <dbReference type="ChEBI" id="CHEBI:29105"/>
        <label>2</label>
    </ligand>
</feature>
<dbReference type="EMBL" id="QMAP01000002">
    <property type="protein sequence ID" value="RXI49960.1"/>
    <property type="molecule type" value="Genomic_DNA"/>
</dbReference>
<dbReference type="Gene3D" id="3.30.70.360">
    <property type="match status" value="1"/>
</dbReference>
<gene>
    <name evidence="6" type="ORF">DP130_02955</name>
    <name evidence="5" type="ORF">K234311028_18530</name>
</gene>
<dbReference type="InterPro" id="IPR010158">
    <property type="entry name" value="Amidase_Cbmase"/>
</dbReference>
<evidence type="ECO:0000313" key="7">
    <source>
        <dbReference type="Proteomes" id="UP000290921"/>
    </source>
</evidence>
<feature type="binding site" evidence="3">
    <location>
        <position position="189"/>
    </location>
    <ligand>
        <name>Zn(2+)</name>
        <dbReference type="ChEBI" id="CHEBI:29105"/>
        <label>1</label>
    </ligand>
</feature>
<evidence type="ECO:0000256" key="3">
    <source>
        <dbReference type="PIRSR" id="PIRSR001235-1"/>
    </source>
</evidence>
<proteinExistence type="inferred from homology"/>
<dbReference type="InterPro" id="IPR002933">
    <property type="entry name" value="Peptidase_M20"/>
</dbReference>
<evidence type="ECO:0000256" key="1">
    <source>
        <dbReference type="ARBA" id="ARBA00006153"/>
    </source>
</evidence>
<dbReference type="Gene3D" id="3.40.630.10">
    <property type="entry name" value="Zn peptidases"/>
    <property type="match status" value="1"/>
</dbReference>
<evidence type="ECO:0000256" key="2">
    <source>
        <dbReference type="ARBA" id="ARBA00022801"/>
    </source>
</evidence>
<dbReference type="EMBL" id="AP026818">
    <property type="protein sequence ID" value="BDR81607.1"/>
    <property type="molecule type" value="Genomic_DNA"/>
</dbReference>
<evidence type="ECO:0000259" key="4">
    <source>
        <dbReference type="Pfam" id="PF07687"/>
    </source>
</evidence>
<evidence type="ECO:0000313" key="6">
    <source>
        <dbReference type="EMBL" id="RXI49960.1"/>
    </source>
</evidence>
<dbReference type="InterPro" id="IPR011650">
    <property type="entry name" value="Peptidase_M20_dimer"/>
</dbReference>
<dbReference type="NCBIfam" id="NF006771">
    <property type="entry name" value="PRK09290.1-5"/>
    <property type="match status" value="1"/>
</dbReference>
<accession>A0A4Q0VG82</accession>
<dbReference type="PANTHER" id="PTHR32494:SF5">
    <property type="entry name" value="ALLANTOATE AMIDOHYDROLASE"/>
    <property type="match status" value="1"/>
</dbReference>
<dbReference type="SUPFAM" id="SSF55031">
    <property type="entry name" value="Bacterial exopeptidase dimerisation domain"/>
    <property type="match status" value="1"/>
</dbReference>
<dbReference type="CDD" id="cd03884">
    <property type="entry name" value="M20_bAS"/>
    <property type="match status" value="1"/>
</dbReference>
<comment type="similarity">
    <text evidence="1">Belongs to the peptidase M20 family.</text>
</comment>
<keyword evidence="3" id="KW-0479">Metal-binding</keyword>